<dbReference type="InterPro" id="IPR015865">
    <property type="entry name" value="Riboflavin_kinase_bac/euk"/>
</dbReference>
<protein>
    <recommendedName>
        <fullName evidence="15">Riboflavin biosynthesis protein</fullName>
    </recommendedName>
    <domain>
        <recommendedName>
            <fullName evidence="15">Riboflavin kinase</fullName>
            <ecNumber evidence="15">2.7.1.26</ecNumber>
        </recommendedName>
        <alternativeName>
            <fullName evidence="15">Flavokinase</fullName>
        </alternativeName>
    </domain>
    <domain>
        <recommendedName>
            <fullName evidence="15">FMN adenylyltransferase</fullName>
            <ecNumber evidence="15">2.7.7.2</ecNumber>
        </recommendedName>
        <alternativeName>
            <fullName evidence="15">FAD pyrophosphorylase</fullName>
        </alternativeName>
        <alternativeName>
            <fullName evidence="15">FAD synthase</fullName>
        </alternativeName>
    </domain>
</protein>
<evidence type="ECO:0000256" key="15">
    <source>
        <dbReference type="PIRNR" id="PIRNR004491"/>
    </source>
</evidence>
<evidence type="ECO:0000313" key="18">
    <source>
        <dbReference type="Proteomes" id="UP000183685"/>
    </source>
</evidence>
<keyword evidence="12" id="KW-0511">Multifunctional enzyme</keyword>
<dbReference type="SMART" id="SM00904">
    <property type="entry name" value="Flavokinase"/>
    <property type="match status" value="1"/>
</dbReference>
<dbReference type="InterPro" id="IPR023465">
    <property type="entry name" value="Riboflavin_kinase_dom_sf"/>
</dbReference>
<dbReference type="GO" id="GO:0003919">
    <property type="term" value="F:FMN adenylyltransferase activity"/>
    <property type="evidence" value="ECO:0007669"/>
    <property type="project" value="UniProtKB-UniRule"/>
</dbReference>
<evidence type="ECO:0000256" key="9">
    <source>
        <dbReference type="ARBA" id="ARBA00022777"/>
    </source>
</evidence>
<keyword evidence="18" id="KW-1185">Reference proteome</keyword>
<evidence type="ECO:0000256" key="14">
    <source>
        <dbReference type="ARBA" id="ARBA00049494"/>
    </source>
</evidence>
<dbReference type="Pfam" id="PF06574">
    <property type="entry name" value="FAD_syn"/>
    <property type="match status" value="1"/>
</dbReference>
<dbReference type="UniPathway" id="UPA00276">
    <property type="reaction ID" value="UER00406"/>
</dbReference>
<keyword evidence="6 15" id="KW-0808">Transferase</keyword>
<gene>
    <name evidence="17" type="ORF">SAMN04488071_1396</name>
</gene>
<evidence type="ECO:0000256" key="7">
    <source>
        <dbReference type="ARBA" id="ARBA00022695"/>
    </source>
</evidence>
<evidence type="ECO:0000256" key="5">
    <source>
        <dbReference type="ARBA" id="ARBA00022643"/>
    </source>
</evidence>
<dbReference type="EMBL" id="FNAK01000003">
    <property type="protein sequence ID" value="SDD82530.1"/>
    <property type="molecule type" value="Genomic_DNA"/>
</dbReference>
<comment type="pathway">
    <text evidence="3 15">Cofactor biosynthesis; FMN biosynthesis; FMN from riboflavin (ATP route): step 1/1.</text>
</comment>
<evidence type="ECO:0000256" key="13">
    <source>
        <dbReference type="ARBA" id="ARBA00047880"/>
    </source>
</evidence>
<dbReference type="GO" id="GO:0005524">
    <property type="term" value="F:ATP binding"/>
    <property type="evidence" value="ECO:0007669"/>
    <property type="project" value="UniProtKB-UniRule"/>
</dbReference>
<evidence type="ECO:0000259" key="16">
    <source>
        <dbReference type="SMART" id="SM00904"/>
    </source>
</evidence>
<dbReference type="PANTHER" id="PTHR22749">
    <property type="entry name" value="RIBOFLAVIN KINASE/FMN ADENYLYLTRANSFERASE"/>
    <property type="match status" value="1"/>
</dbReference>
<keyword evidence="5 15" id="KW-0288">FMN</keyword>
<dbReference type="NCBIfam" id="TIGR00083">
    <property type="entry name" value="ribF"/>
    <property type="match status" value="1"/>
</dbReference>
<keyword evidence="11 15" id="KW-0067">ATP-binding</keyword>
<dbReference type="GO" id="GO:0008531">
    <property type="term" value="F:riboflavin kinase activity"/>
    <property type="evidence" value="ECO:0007669"/>
    <property type="project" value="UniProtKB-UniRule"/>
</dbReference>
<dbReference type="GO" id="GO:0009231">
    <property type="term" value="P:riboflavin biosynthetic process"/>
    <property type="evidence" value="ECO:0007669"/>
    <property type="project" value="InterPro"/>
</dbReference>
<dbReference type="InterPro" id="IPR015864">
    <property type="entry name" value="FAD_synthase"/>
</dbReference>
<dbReference type="AlphaFoldDB" id="A0A1G6XWN7"/>
<dbReference type="FunFam" id="2.40.30.30:FF:000003">
    <property type="entry name" value="Riboflavin biosynthesis protein"/>
    <property type="match status" value="1"/>
</dbReference>
<dbReference type="RefSeq" id="WP_068301915.1">
    <property type="nucleotide sequence ID" value="NZ_FNAK01000003.1"/>
</dbReference>
<comment type="catalytic activity">
    <reaction evidence="13 15">
        <text>riboflavin + ATP = FMN + ADP + H(+)</text>
        <dbReference type="Rhea" id="RHEA:14357"/>
        <dbReference type="ChEBI" id="CHEBI:15378"/>
        <dbReference type="ChEBI" id="CHEBI:30616"/>
        <dbReference type="ChEBI" id="CHEBI:57986"/>
        <dbReference type="ChEBI" id="CHEBI:58210"/>
        <dbReference type="ChEBI" id="CHEBI:456216"/>
        <dbReference type="EC" id="2.7.1.26"/>
    </reaction>
</comment>
<dbReference type="SUPFAM" id="SSF52374">
    <property type="entry name" value="Nucleotidylyl transferase"/>
    <property type="match status" value="1"/>
</dbReference>
<dbReference type="Pfam" id="PF01687">
    <property type="entry name" value="Flavokinase"/>
    <property type="match status" value="1"/>
</dbReference>
<feature type="domain" description="Riboflavin kinase" evidence="16">
    <location>
        <begin position="188"/>
        <end position="313"/>
    </location>
</feature>
<dbReference type="Gene3D" id="2.40.30.30">
    <property type="entry name" value="Riboflavin kinase-like"/>
    <property type="match status" value="1"/>
</dbReference>
<dbReference type="NCBIfam" id="NF004162">
    <property type="entry name" value="PRK05627.1-5"/>
    <property type="match status" value="1"/>
</dbReference>
<dbReference type="CDD" id="cd02064">
    <property type="entry name" value="FAD_synthetase_N"/>
    <property type="match status" value="1"/>
</dbReference>
<dbReference type="STRING" id="637679.GCA_001550055_01077"/>
<accession>A0A1G6XWN7</accession>
<evidence type="ECO:0000256" key="3">
    <source>
        <dbReference type="ARBA" id="ARBA00005201"/>
    </source>
</evidence>
<dbReference type="NCBIfam" id="NF004160">
    <property type="entry name" value="PRK05627.1-3"/>
    <property type="match status" value="1"/>
</dbReference>
<keyword evidence="4 15" id="KW-0285">Flavoprotein</keyword>
<evidence type="ECO:0000256" key="8">
    <source>
        <dbReference type="ARBA" id="ARBA00022741"/>
    </source>
</evidence>
<dbReference type="PIRSF" id="PIRSF004491">
    <property type="entry name" value="FAD_Synth"/>
    <property type="match status" value="1"/>
</dbReference>
<evidence type="ECO:0000256" key="11">
    <source>
        <dbReference type="ARBA" id="ARBA00022840"/>
    </source>
</evidence>
<dbReference type="InterPro" id="IPR023468">
    <property type="entry name" value="Riboflavin_kinase"/>
</dbReference>
<dbReference type="GO" id="GO:0006747">
    <property type="term" value="P:FAD biosynthetic process"/>
    <property type="evidence" value="ECO:0007669"/>
    <property type="project" value="UniProtKB-UniRule"/>
</dbReference>
<dbReference type="EC" id="2.7.1.26" evidence="15"/>
<evidence type="ECO:0000256" key="6">
    <source>
        <dbReference type="ARBA" id="ARBA00022679"/>
    </source>
</evidence>
<comment type="pathway">
    <text evidence="2 15">Cofactor biosynthesis; FAD biosynthesis; FAD from FMN: step 1/1.</text>
</comment>
<dbReference type="InterPro" id="IPR002606">
    <property type="entry name" value="Riboflavin_kinase_bac"/>
</dbReference>
<dbReference type="GO" id="GO:0009398">
    <property type="term" value="P:FMN biosynthetic process"/>
    <property type="evidence" value="ECO:0007669"/>
    <property type="project" value="UniProtKB-UniRule"/>
</dbReference>
<keyword evidence="10 15" id="KW-0274">FAD</keyword>
<name>A0A1G6XWN7_9PROT</name>
<comment type="catalytic activity">
    <reaction evidence="14 15">
        <text>FMN + ATP + H(+) = FAD + diphosphate</text>
        <dbReference type="Rhea" id="RHEA:17237"/>
        <dbReference type="ChEBI" id="CHEBI:15378"/>
        <dbReference type="ChEBI" id="CHEBI:30616"/>
        <dbReference type="ChEBI" id="CHEBI:33019"/>
        <dbReference type="ChEBI" id="CHEBI:57692"/>
        <dbReference type="ChEBI" id="CHEBI:58210"/>
        <dbReference type="EC" id="2.7.7.2"/>
    </reaction>
</comment>
<dbReference type="FunFam" id="3.40.50.620:FF:000021">
    <property type="entry name" value="Riboflavin biosynthesis protein"/>
    <property type="match status" value="1"/>
</dbReference>
<evidence type="ECO:0000256" key="4">
    <source>
        <dbReference type="ARBA" id="ARBA00022630"/>
    </source>
</evidence>
<comment type="function">
    <text evidence="1">Catalyzes the phosphorylation of riboflavin to FMN followed by the adenylation of FMN to FAD.</text>
</comment>
<sequence>MRLLRHINEVSAEHRGNVVALGNFDGFHRGHQVVIGEAGRLARQMKQGLTVVVTEPHPVSFFAPKVPPFRLTPFRERAQLLEQFGIDQLLVLSFDKSLAGMRAQDFVTEILLKGLDTKHVFVGYDYRFGKGRGGGTDVLAWMGEMEGFGLSVIKPVTVGLEGYAGEVYSSTLVRQALQAGEARKAAALLGHWWSINGRVTKGDQRGRTIGFPTANVELGESLQPKLGVYAVRVHIEGDGRVIQGVANVGNRPTFDKRDVLLEVHLFDFDEDLYDKHLRVELVAFLRAEQKFDGIDALKDQIHRDSRVARIVLAEPENARDRLEPPTLDRYLKLFPEPHIRAR</sequence>
<keyword evidence="8 15" id="KW-0547">Nucleotide-binding</keyword>
<organism evidence="17 18">
    <name type="scientific">Kordiimonas lacus</name>
    <dbReference type="NCBI Taxonomy" id="637679"/>
    <lineage>
        <taxon>Bacteria</taxon>
        <taxon>Pseudomonadati</taxon>
        <taxon>Pseudomonadota</taxon>
        <taxon>Alphaproteobacteria</taxon>
        <taxon>Kordiimonadales</taxon>
        <taxon>Kordiimonadaceae</taxon>
        <taxon>Kordiimonas</taxon>
    </lineage>
</organism>
<dbReference type="Proteomes" id="UP000183685">
    <property type="component" value="Unassembled WGS sequence"/>
</dbReference>
<dbReference type="Gene3D" id="3.40.50.620">
    <property type="entry name" value="HUPs"/>
    <property type="match status" value="1"/>
</dbReference>
<dbReference type="PANTHER" id="PTHR22749:SF6">
    <property type="entry name" value="RIBOFLAVIN KINASE"/>
    <property type="match status" value="1"/>
</dbReference>
<keyword evidence="7 15" id="KW-0548">Nucleotidyltransferase</keyword>
<evidence type="ECO:0000256" key="10">
    <source>
        <dbReference type="ARBA" id="ARBA00022827"/>
    </source>
</evidence>
<comment type="similarity">
    <text evidence="15">Belongs to the ribF family.</text>
</comment>
<evidence type="ECO:0000256" key="12">
    <source>
        <dbReference type="ARBA" id="ARBA00023268"/>
    </source>
</evidence>
<dbReference type="EC" id="2.7.7.2" evidence="15"/>
<dbReference type="InterPro" id="IPR014729">
    <property type="entry name" value="Rossmann-like_a/b/a_fold"/>
</dbReference>
<reference evidence="17 18" key="1">
    <citation type="submission" date="2016-10" db="EMBL/GenBank/DDBJ databases">
        <authorList>
            <person name="de Groot N.N."/>
        </authorList>
    </citation>
    <scope>NUCLEOTIDE SEQUENCE [LARGE SCALE GENOMIC DNA]</scope>
    <source>
        <strain evidence="17 18">CGMCC 1.9109</strain>
    </source>
</reference>
<evidence type="ECO:0000256" key="2">
    <source>
        <dbReference type="ARBA" id="ARBA00004726"/>
    </source>
</evidence>
<dbReference type="SUPFAM" id="SSF82114">
    <property type="entry name" value="Riboflavin kinase-like"/>
    <property type="match status" value="1"/>
</dbReference>
<dbReference type="UniPathway" id="UPA00277">
    <property type="reaction ID" value="UER00407"/>
</dbReference>
<evidence type="ECO:0000256" key="1">
    <source>
        <dbReference type="ARBA" id="ARBA00002121"/>
    </source>
</evidence>
<evidence type="ECO:0000313" key="17">
    <source>
        <dbReference type="EMBL" id="SDD82530.1"/>
    </source>
</evidence>
<keyword evidence="9 15" id="KW-0418">Kinase</keyword>
<proteinExistence type="inferred from homology"/>
<dbReference type="OrthoDB" id="9803667at2"/>